<evidence type="ECO:0000313" key="18">
    <source>
        <dbReference type="Proteomes" id="UP000602745"/>
    </source>
</evidence>
<dbReference type="GO" id="GO:0008777">
    <property type="term" value="F:acetylornithine deacetylase activity"/>
    <property type="evidence" value="ECO:0007669"/>
    <property type="project" value="TreeGrafter"/>
</dbReference>
<evidence type="ECO:0000256" key="3">
    <source>
        <dbReference type="ARBA" id="ARBA00011738"/>
    </source>
</evidence>
<evidence type="ECO:0000256" key="10">
    <source>
        <dbReference type="ARBA" id="ARBA00022915"/>
    </source>
</evidence>
<gene>
    <name evidence="15 17" type="primary">dapE</name>
    <name evidence="17" type="ORF">GCM10007276_08380</name>
</gene>
<keyword evidence="9 15" id="KW-0862">Zinc</keyword>
<feature type="binding site" evidence="15">
    <location>
        <position position="107"/>
    </location>
    <ligand>
        <name>Zn(2+)</name>
        <dbReference type="ChEBI" id="CHEBI:29105"/>
        <label>1</label>
    </ligand>
</feature>
<evidence type="ECO:0000256" key="8">
    <source>
        <dbReference type="ARBA" id="ARBA00022801"/>
    </source>
</evidence>
<dbReference type="Proteomes" id="UP000602745">
    <property type="component" value="Unassembled WGS sequence"/>
</dbReference>
<keyword evidence="7 15" id="KW-0479">Metal-binding</keyword>
<dbReference type="GO" id="GO:0019877">
    <property type="term" value="P:diaminopimelate biosynthetic process"/>
    <property type="evidence" value="ECO:0007669"/>
    <property type="project" value="UniProtKB-UniRule"/>
</dbReference>
<evidence type="ECO:0000256" key="2">
    <source>
        <dbReference type="ARBA" id="ARBA00006746"/>
    </source>
</evidence>
<dbReference type="UniPathway" id="UPA00034">
    <property type="reaction ID" value="UER00021"/>
</dbReference>
<dbReference type="EMBL" id="BMCP01000001">
    <property type="protein sequence ID" value="GGE33432.1"/>
    <property type="molecule type" value="Genomic_DNA"/>
</dbReference>
<evidence type="ECO:0000256" key="1">
    <source>
        <dbReference type="ARBA" id="ARBA00005130"/>
    </source>
</evidence>
<evidence type="ECO:0000256" key="13">
    <source>
        <dbReference type="ARBA" id="ARBA00031891"/>
    </source>
</evidence>
<dbReference type="GO" id="GO:0009089">
    <property type="term" value="P:lysine biosynthetic process via diaminopimelate"/>
    <property type="evidence" value="ECO:0007669"/>
    <property type="project" value="UniProtKB-UniRule"/>
</dbReference>
<dbReference type="InterPro" id="IPR050072">
    <property type="entry name" value="Peptidase_M20A"/>
</dbReference>
<reference evidence="17" key="2">
    <citation type="submission" date="2020-09" db="EMBL/GenBank/DDBJ databases">
        <authorList>
            <person name="Sun Q."/>
            <person name="Sedlacek I."/>
        </authorList>
    </citation>
    <scope>NUCLEOTIDE SEQUENCE</scope>
    <source>
        <strain evidence="17">CCM 7684</strain>
    </source>
</reference>
<evidence type="ECO:0000256" key="4">
    <source>
        <dbReference type="ARBA" id="ARBA00011921"/>
    </source>
</evidence>
<evidence type="ECO:0000256" key="5">
    <source>
        <dbReference type="ARBA" id="ARBA00022391"/>
    </source>
</evidence>
<dbReference type="RefSeq" id="WP_188408427.1">
    <property type="nucleotide sequence ID" value="NZ_BMCP01000001.1"/>
</dbReference>
<feature type="binding site" evidence="15">
    <location>
        <position position="74"/>
    </location>
    <ligand>
        <name>Zn(2+)</name>
        <dbReference type="ChEBI" id="CHEBI:29105"/>
        <label>1</label>
    </ligand>
</feature>
<dbReference type="CDD" id="cd03891">
    <property type="entry name" value="M20_DapE_proteobac"/>
    <property type="match status" value="1"/>
</dbReference>
<evidence type="ECO:0000256" key="14">
    <source>
        <dbReference type="ARBA" id="ARBA00051301"/>
    </source>
</evidence>
<comment type="caution">
    <text evidence="17">The sequence shown here is derived from an EMBL/GenBank/DDBJ whole genome shotgun (WGS) entry which is preliminary data.</text>
</comment>
<comment type="cofactor">
    <cofactor evidence="15">
        <name>Zn(2+)</name>
        <dbReference type="ChEBI" id="CHEBI:29105"/>
    </cofactor>
    <cofactor evidence="15">
        <name>Co(2+)</name>
        <dbReference type="ChEBI" id="CHEBI:48828"/>
    </cofactor>
    <text evidence="15">Binds 2 Zn(2+) or Co(2+) ions per subunit.</text>
</comment>
<comment type="subunit">
    <text evidence="3 15">Homodimer.</text>
</comment>
<dbReference type="InterPro" id="IPR036264">
    <property type="entry name" value="Bact_exopeptidase_dim_dom"/>
</dbReference>
<dbReference type="InterPro" id="IPR002933">
    <property type="entry name" value="Peptidase_M20"/>
</dbReference>
<dbReference type="GO" id="GO:0009014">
    <property type="term" value="F:succinyl-diaminopimelate desuccinylase activity"/>
    <property type="evidence" value="ECO:0007669"/>
    <property type="project" value="UniProtKB-UniRule"/>
</dbReference>
<keyword evidence="18" id="KW-1185">Reference proteome</keyword>
<comment type="function">
    <text evidence="15">Catalyzes the hydrolysis of N-succinyl-L,L-diaminopimelic acid (SDAP), forming succinate and LL-2,6-diaminopimelate (DAP), an intermediate involved in the bacterial biosynthesis of lysine and meso-diaminopimelic acid, an essential component of bacterial cell walls.</text>
</comment>
<feature type="domain" description="Peptidase M20 dimerisation" evidence="16">
    <location>
        <begin position="182"/>
        <end position="285"/>
    </location>
</feature>
<dbReference type="GO" id="GO:0050897">
    <property type="term" value="F:cobalt ion binding"/>
    <property type="evidence" value="ECO:0007669"/>
    <property type="project" value="UniProtKB-UniRule"/>
</dbReference>
<dbReference type="PANTHER" id="PTHR43808">
    <property type="entry name" value="ACETYLORNITHINE DEACETYLASE"/>
    <property type="match status" value="1"/>
</dbReference>
<keyword evidence="8 15" id="KW-0378">Hydrolase</keyword>
<dbReference type="InterPro" id="IPR005941">
    <property type="entry name" value="DapE_proteobac"/>
</dbReference>
<reference evidence="17" key="1">
    <citation type="journal article" date="2014" name="Int. J. Syst. Evol. Microbiol.">
        <title>Complete genome sequence of Corynebacterium casei LMG S-19264T (=DSM 44701T), isolated from a smear-ripened cheese.</title>
        <authorList>
            <consortium name="US DOE Joint Genome Institute (JGI-PGF)"/>
            <person name="Walter F."/>
            <person name="Albersmeier A."/>
            <person name="Kalinowski J."/>
            <person name="Ruckert C."/>
        </authorList>
    </citation>
    <scope>NUCLEOTIDE SEQUENCE</scope>
    <source>
        <strain evidence="17">CCM 7684</strain>
    </source>
</reference>
<proteinExistence type="inferred from homology"/>
<organism evidence="17 18">
    <name type="scientific">Agaricicola taiwanensis</name>
    <dbReference type="NCBI Taxonomy" id="591372"/>
    <lineage>
        <taxon>Bacteria</taxon>
        <taxon>Pseudomonadati</taxon>
        <taxon>Pseudomonadota</taxon>
        <taxon>Alphaproteobacteria</taxon>
        <taxon>Rhodobacterales</taxon>
        <taxon>Paracoccaceae</taxon>
        <taxon>Agaricicola</taxon>
    </lineage>
</organism>
<dbReference type="InterPro" id="IPR001261">
    <property type="entry name" value="ArgE/DapE_CS"/>
</dbReference>
<comment type="similarity">
    <text evidence="2 15">Belongs to the peptidase M20A family. DapE subfamily.</text>
</comment>
<comment type="pathway">
    <text evidence="1 15">Amino-acid biosynthesis; L-lysine biosynthesis via DAP pathway; LL-2,6-diaminopimelate from (S)-tetrahydrodipicolinate (succinylase route): step 3/3.</text>
</comment>
<accession>A0A8J2VNB4</accession>
<dbReference type="SUPFAM" id="SSF55031">
    <property type="entry name" value="Bacterial exopeptidase dimerisation domain"/>
    <property type="match status" value="1"/>
</dbReference>
<feature type="active site" evidence="15">
    <location>
        <position position="76"/>
    </location>
</feature>
<feature type="binding site" evidence="15">
    <location>
        <position position="356"/>
    </location>
    <ligand>
        <name>Zn(2+)</name>
        <dbReference type="ChEBI" id="CHEBI:29105"/>
        <label>2</label>
    </ligand>
</feature>
<dbReference type="NCBIfam" id="NF009557">
    <property type="entry name" value="PRK13009.1"/>
    <property type="match status" value="1"/>
</dbReference>
<dbReference type="PROSITE" id="PS00759">
    <property type="entry name" value="ARGE_DAPE_CPG2_2"/>
    <property type="match status" value="1"/>
</dbReference>
<keyword evidence="6 15" id="KW-0028">Amino-acid biosynthesis</keyword>
<evidence type="ECO:0000256" key="6">
    <source>
        <dbReference type="ARBA" id="ARBA00022605"/>
    </source>
</evidence>
<evidence type="ECO:0000256" key="11">
    <source>
        <dbReference type="ARBA" id="ARBA00023154"/>
    </source>
</evidence>
<keyword evidence="11 15" id="KW-0457">Lysine biosynthesis</keyword>
<evidence type="ECO:0000313" key="17">
    <source>
        <dbReference type="EMBL" id="GGE33432.1"/>
    </source>
</evidence>
<keyword evidence="10 15" id="KW-0220">Diaminopimelate biosynthesis</keyword>
<dbReference type="InterPro" id="IPR011650">
    <property type="entry name" value="Peptidase_M20_dimer"/>
</dbReference>
<dbReference type="EC" id="3.5.1.18" evidence="4 15"/>
<evidence type="ECO:0000259" key="16">
    <source>
        <dbReference type="Pfam" id="PF07687"/>
    </source>
</evidence>
<dbReference type="HAMAP" id="MF_01690">
    <property type="entry name" value="DapE"/>
    <property type="match status" value="1"/>
</dbReference>
<dbReference type="AlphaFoldDB" id="A0A8J2VNB4"/>
<protein>
    <recommendedName>
        <fullName evidence="5 15">Succinyl-diaminopimelate desuccinylase</fullName>
        <shortName evidence="15">SDAP desuccinylase</shortName>
        <ecNumber evidence="4 15">3.5.1.18</ecNumber>
    </recommendedName>
    <alternativeName>
        <fullName evidence="13 15">N-succinyl-LL-2,6-diaminoheptanedioate amidohydrolase</fullName>
    </alternativeName>
</protein>
<feature type="binding site" evidence="15">
    <location>
        <position position="107"/>
    </location>
    <ligand>
        <name>Zn(2+)</name>
        <dbReference type="ChEBI" id="CHEBI:29105"/>
        <label>2</label>
    </ligand>
</feature>
<dbReference type="GO" id="GO:0006526">
    <property type="term" value="P:L-arginine biosynthetic process"/>
    <property type="evidence" value="ECO:0007669"/>
    <property type="project" value="TreeGrafter"/>
</dbReference>
<sequence>MAGEVNVLTLARDLLRCASVTPDEGGAIALLASVLEQAGFSVHRPVFSAPDTPDVENLYARIGTEGPVLVLAGHTDVVPPGDEAGWTHPPFSGDVSDGKLWGRGAVDMKGGVAAMVAAALSQVRKGPFQGSIVFLITGDEEGPAINGTKKLLSWAQEKGERFDHCLLGEPTSVGAMGDTLKIGRRGSCTGRLTIHGKQGHVAYPEKTQNPIRAALPVLAALMQPLDEGNEHFQPSNLEVVSVDVGNPASNVIPASVTALFNARFNDLHTLTSLEALLRARVAKAAGGIPFELTFASSNSEAFLTAPGPFVDLLQKAVEAETGRMPQLSTGGGTSDARFIKDYCPVVELGLVGTTMHQADEHVPVDELEALTRLYSRILELYFSG</sequence>
<feature type="binding site" evidence="15">
    <location>
        <position position="141"/>
    </location>
    <ligand>
        <name>Zn(2+)</name>
        <dbReference type="ChEBI" id="CHEBI:29105"/>
        <label>2</label>
    </ligand>
</feature>
<dbReference type="Pfam" id="PF01546">
    <property type="entry name" value="Peptidase_M20"/>
    <property type="match status" value="1"/>
</dbReference>
<dbReference type="SUPFAM" id="SSF53187">
    <property type="entry name" value="Zn-dependent exopeptidases"/>
    <property type="match status" value="1"/>
</dbReference>
<dbReference type="Pfam" id="PF07687">
    <property type="entry name" value="M20_dimer"/>
    <property type="match status" value="1"/>
</dbReference>
<dbReference type="PANTHER" id="PTHR43808:SF31">
    <property type="entry name" value="N-ACETYL-L-CITRULLINE DEACETYLASE"/>
    <property type="match status" value="1"/>
</dbReference>
<keyword evidence="12 15" id="KW-0170">Cobalt</keyword>
<dbReference type="GO" id="GO:0008270">
    <property type="term" value="F:zinc ion binding"/>
    <property type="evidence" value="ECO:0007669"/>
    <property type="project" value="UniProtKB-UniRule"/>
</dbReference>
<evidence type="ECO:0000256" key="15">
    <source>
        <dbReference type="HAMAP-Rule" id="MF_01690"/>
    </source>
</evidence>
<name>A0A8J2VNB4_9RHOB</name>
<evidence type="ECO:0000256" key="9">
    <source>
        <dbReference type="ARBA" id="ARBA00022833"/>
    </source>
</evidence>
<dbReference type="NCBIfam" id="TIGR01246">
    <property type="entry name" value="dapE_proteo"/>
    <property type="match status" value="1"/>
</dbReference>
<evidence type="ECO:0000256" key="12">
    <source>
        <dbReference type="ARBA" id="ARBA00023285"/>
    </source>
</evidence>
<evidence type="ECO:0000256" key="7">
    <source>
        <dbReference type="ARBA" id="ARBA00022723"/>
    </source>
</evidence>
<comment type="catalytic activity">
    <reaction evidence="14 15">
        <text>N-succinyl-(2S,6S)-2,6-diaminopimelate + H2O = (2S,6S)-2,6-diaminopimelate + succinate</text>
        <dbReference type="Rhea" id="RHEA:22608"/>
        <dbReference type="ChEBI" id="CHEBI:15377"/>
        <dbReference type="ChEBI" id="CHEBI:30031"/>
        <dbReference type="ChEBI" id="CHEBI:57609"/>
        <dbReference type="ChEBI" id="CHEBI:58087"/>
        <dbReference type="EC" id="3.5.1.18"/>
    </reaction>
</comment>
<feature type="binding site" evidence="15">
    <location>
        <position position="169"/>
    </location>
    <ligand>
        <name>Zn(2+)</name>
        <dbReference type="ChEBI" id="CHEBI:29105"/>
        <label>1</label>
    </ligand>
</feature>
<feature type="active site" description="Proton acceptor" evidence="15">
    <location>
        <position position="140"/>
    </location>
</feature>
<dbReference type="Gene3D" id="3.40.630.10">
    <property type="entry name" value="Zn peptidases"/>
    <property type="match status" value="2"/>
</dbReference>